<gene>
    <name evidence="5" type="ORF">LPB136_13470</name>
</gene>
<dbReference type="STRING" id="1850252.LPB136_13470"/>
<reference evidence="5 6" key="1">
    <citation type="submission" date="2016-11" db="EMBL/GenBank/DDBJ databases">
        <title>Tenacibaculum sp. LPB0136, isolated from marine environment.</title>
        <authorList>
            <person name="Kim E."/>
            <person name="Yi H."/>
        </authorList>
    </citation>
    <scope>NUCLEOTIDE SEQUENCE [LARGE SCALE GENOMIC DNA]</scope>
    <source>
        <strain evidence="5 6">LPB0136</strain>
    </source>
</reference>
<keyword evidence="2" id="KW-0238">DNA-binding</keyword>
<dbReference type="GO" id="GO:0003677">
    <property type="term" value="F:DNA binding"/>
    <property type="evidence" value="ECO:0007669"/>
    <property type="project" value="UniProtKB-KW"/>
</dbReference>
<dbReference type="Gene3D" id="1.10.150.130">
    <property type="match status" value="1"/>
</dbReference>
<evidence type="ECO:0000256" key="1">
    <source>
        <dbReference type="ARBA" id="ARBA00008857"/>
    </source>
</evidence>
<dbReference type="GO" id="GO:0015074">
    <property type="term" value="P:DNA integration"/>
    <property type="evidence" value="ECO:0007669"/>
    <property type="project" value="InterPro"/>
</dbReference>
<dbReference type="GO" id="GO:0006310">
    <property type="term" value="P:DNA recombination"/>
    <property type="evidence" value="ECO:0007669"/>
    <property type="project" value="UniProtKB-KW"/>
</dbReference>
<dbReference type="InterPro" id="IPR011010">
    <property type="entry name" value="DNA_brk_join_enz"/>
</dbReference>
<protein>
    <submittedName>
        <fullName evidence="5">Integrase</fullName>
    </submittedName>
</protein>
<sequence length="416" mass="49258">MTTTFNLKDKNKDGATLIYLKAYFKNEGKRFVYSTGETIHPKEWDFENRQPKNLTGRTSKAETHRTIKRQIDRYASLFIRVTEIFKNTNQDLTIEKVRQEFDKEFKRVAVGKNKFYEAYEEFMLFKQKNQEWSKATVKRYKNIRTILEEFEESRKYKITFNSITQKFYTEFTDYCMVERGHINNTYSRNVGLVKTFLFWALKNGHTYKADFINFKKKPKVITNQIALKKEDLEKLLKTEMPSKKLERVKDVFIFSCVTGMRFGELKFVSKNNIDGKTLLLKEEKGSGKKSREIPLSGIALYILDKYDYSLPLIANQKHNDYIKEVFKKAGYTYEVEKTTTRGKEVIRLDMPFYRRISSHTARRTFITMMKRKGKSDKLIAEISGHTDMKTLNQYYQVSNEDVKDAVDETFDLNIPK</sequence>
<evidence type="ECO:0000259" key="4">
    <source>
        <dbReference type="PROSITE" id="PS51898"/>
    </source>
</evidence>
<comment type="similarity">
    <text evidence="1">Belongs to the 'phage' integrase family.</text>
</comment>
<evidence type="ECO:0000313" key="5">
    <source>
        <dbReference type="EMBL" id="APG66320.1"/>
    </source>
</evidence>
<keyword evidence="6" id="KW-1185">Reference proteome</keyword>
<dbReference type="RefSeq" id="WP_072556834.1">
    <property type="nucleotide sequence ID" value="NZ_CP018155.1"/>
</dbReference>
<dbReference type="InterPro" id="IPR050090">
    <property type="entry name" value="Tyrosine_recombinase_XerCD"/>
</dbReference>
<proteinExistence type="inferred from homology"/>
<dbReference type="Pfam" id="PF13102">
    <property type="entry name" value="Phage_int_SAM_5"/>
    <property type="match status" value="1"/>
</dbReference>
<dbReference type="InterPro" id="IPR010998">
    <property type="entry name" value="Integrase_recombinase_N"/>
</dbReference>
<accession>A0A1L3JME5</accession>
<dbReference type="Gene3D" id="1.10.443.10">
    <property type="entry name" value="Intergrase catalytic core"/>
    <property type="match status" value="1"/>
</dbReference>
<dbReference type="PANTHER" id="PTHR30349">
    <property type="entry name" value="PHAGE INTEGRASE-RELATED"/>
    <property type="match status" value="1"/>
</dbReference>
<dbReference type="KEGG" id="ten:LPB136_13470"/>
<dbReference type="Pfam" id="PF17293">
    <property type="entry name" value="Arm-DNA-bind_5"/>
    <property type="match status" value="1"/>
</dbReference>
<dbReference type="SUPFAM" id="SSF56349">
    <property type="entry name" value="DNA breaking-rejoining enzymes"/>
    <property type="match status" value="1"/>
</dbReference>
<name>A0A1L3JME5_9FLAO</name>
<organism evidence="5 6">
    <name type="scientific">Tenacibaculum todarodis</name>
    <dbReference type="NCBI Taxonomy" id="1850252"/>
    <lineage>
        <taxon>Bacteria</taxon>
        <taxon>Pseudomonadati</taxon>
        <taxon>Bacteroidota</taxon>
        <taxon>Flavobacteriia</taxon>
        <taxon>Flavobacteriales</taxon>
        <taxon>Flavobacteriaceae</taxon>
        <taxon>Tenacibaculum</taxon>
    </lineage>
</organism>
<evidence type="ECO:0000256" key="2">
    <source>
        <dbReference type="ARBA" id="ARBA00023125"/>
    </source>
</evidence>
<dbReference type="InterPro" id="IPR013762">
    <property type="entry name" value="Integrase-like_cat_sf"/>
</dbReference>
<dbReference type="Proteomes" id="UP000181898">
    <property type="component" value="Chromosome"/>
</dbReference>
<dbReference type="AlphaFoldDB" id="A0A1L3JME5"/>
<evidence type="ECO:0000256" key="3">
    <source>
        <dbReference type="ARBA" id="ARBA00023172"/>
    </source>
</evidence>
<dbReference type="OrthoDB" id="892893at2"/>
<feature type="domain" description="Tyr recombinase" evidence="4">
    <location>
        <begin position="216"/>
        <end position="407"/>
    </location>
</feature>
<dbReference type="InterPro" id="IPR035386">
    <property type="entry name" value="Arm-DNA-bind_5"/>
</dbReference>
<dbReference type="Pfam" id="PF00589">
    <property type="entry name" value="Phage_integrase"/>
    <property type="match status" value="1"/>
</dbReference>
<dbReference type="InterPro" id="IPR025269">
    <property type="entry name" value="SAM-like_dom"/>
</dbReference>
<keyword evidence="3" id="KW-0233">DNA recombination</keyword>
<dbReference type="EMBL" id="CP018155">
    <property type="protein sequence ID" value="APG66320.1"/>
    <property type="molecule type" value="Genomic_DNA"/>
</dbReference>
<evidence type="ECO:0000313" key="6">
    <source>
        <dbReference type="Proteomes" id="UP000181898"/>
    </source>
</evidence>
<dbReference type="PROSITE" id="PS51898">
    <property type="entry name" value="TYR_RECOMBINASE"/>
    <property type="match status" value="1"/>
</dbReference>
<dbReference type="InterPro" id="IPR002104">
    <property type="entry name" value="Integrase_catalytic"/>
</dbReference>
<dbReference type="PANTHER" id="PTHR30349:SF64">
    <property type="entry name" value="PROPHAGE INTEGRASE INTD-RELATED"/>
    <property type="match status" value="1"/>
</dbReference>